<protein>
    <submittedName>
        <fullName evidence="4">Acyl carrier protein</fullName>
    </submittedName>
</protein>
<dbReference type="RefSeq" id="WP_067008459.1">
    <property type="nucleotide sequence ID" value="NZ_BNDU01000006.1"/>
</dbReference>
<reference evidence="4 5" key="1">
    <citation type="submission" date="2015-10" db="EMBL/GenBank/DDBJ databases">
        <title>Draft genome sequence of Streptomyces cellostaticus DSM 40189, type strain for the species Streptomyces cellostaticus.</title>
        <authorList>
            <person name="Ruckert C."/>
            <person name="Winkler A."/>
            <person name="Kalinowski J."/>
            <person name="Kampfer P."/>
            <person name="Glaeser S."/>
        </authorList>
    </citation>
    <scope>NUCLEOTIDE SEQUENCE [LARGE SCALE GENOMIC DNA]</scope>
    <source>
        <strain evidence="4 5">DSM 40189</strain>
    </source>
</reference>
<gene>
    <name evidence="4" type="ORF">AQI88_36820</name>
</gene>
<sequence>MTVGTTELLPVVQDAIADALGIDAGEVQPEATLLNDLGAESIDLLDILFRIERVSKIKITVTDIGDLLQGGIPDEEFGDEDEVVNDTGLTHLEKVLPQFDRSRLTEPLTADGVLGLFTVQNLLDLLAERASAADAA</sequence>
<keyword evidence="1" id="KW-0596">Phosphopantetheine</keyword>
<keyword evidence="5" id="KW-1185">Reference proteome</keyword>
<dbReference type="PROSITE" id="PS00012">
    <property type="entry name" value="PHOSPHOPANTETHEINE"/>
    <property type="match status" value="1"/>
</dbReference>
<organism evidence="4 5">
    <name type="scientific">Streptomyces cellostaticus</name>
    <dbReference type="NCBI Taxonomy" id="67285"/>
    <lineage>
        <taxon>Bacteria</taxon>
        <taxon>Bacillati</taxon>
        <taxon>Actinomycetota</taxon>
        <taxon>Actinomycetes</taxon>
        <taxon>Kitasatosporales</taxon>
        <taxon>Streptomycetaceae</taxon>
        <taxon>Streptomyces</taxon>
    </lineage>
</organism>
<dbReference type="AlphaFoldDB" id="A0A101NEB1"/>
<dbReference type="EMBL" id="LMWL01000077">
    <property type="protein sequence ID" value="KUM91424.1"/>
    <property type="molecule type" value="Genomic_DNA"/>
</dbReference>
<dbReference type="Pfam" id="PF00550">
    <property type="entry name" value="PP-binding"/>
    <property type="match status" value="1"/>
</dbReference>
<dbReference type="PROSITE" id="PS50075">
    <property type="entry name" value="CARRIER"/>
    <property type="match status" value="1"/>
</dbReference>
<keyword evidence="2" id="KW-0597">Phosphoprotein</keyword>
<evidence type="ECO:0000313" key="5">
    <source>
        <dbReference type="Proteomes" id="UP000054241"/>
    </source>
</evidence>
<evidence type="ECO:0000313" key="4">
    <source>
        <dbReference type="EMBL" id="KUM91424.1"/>
    </source>
</evidence>
<evidence type="ECO:0000256" key="2">
    <source>
        <dbReference type="ARBA" id="ARBA00022553"/>
    </source>
</evidence>
<dbReference type="InterPro" id="IPR009081">
    <property type="entry name" value="PP-bd_ACP"/>
</dbReference>
<dbReference type="InterPro" id="IPR006162">
    <property type="entry name" value="Ppantetheine_attach_site"/>
</dbReference>
<dbReference type="InterPro" id="IPR036736">
    <property type="entry name" value="ACP-like_sf"/>
</dbReference>
<evidence type="ECO:0000259" key="3">
    <source>
        <dbReference type="PROSITE" id="PS50075"/>
    </source>
</evidence>
<dbReference type="OrthoDB" id="9809025at2"/>
<dbReference type="Gene3D" id="1.10.1200.10">
    <property type="entry name" value="ACP-like"/>
    <property type="match status" value="1"/>
</dbReference>
<feature type="domain" description="Carrier" evidence="3">
    <location>
        <begin position="6"/>
        <end position="84"/>
    </location>
</feature>
<dbReference type="SUPFAM" id="SSF47336">
    <property type="entry name" value="ACP-like"/>
    <property type="match status" value="1"/>
</dbReference>
<name>A0A101NEB1_9ACTN</name>
<comment type="caution">
    <text evidence="4">The sequence shown here is derived from an EMBL/GenBank/DDBJ whole genome shotgun (WGS) entry which is preliminary data.</text>
</comment>
<accession>A0A101NEB1</accession>
<evidence type="ECO:0000256" key="1">
    <source>
        <dbReference type="ARBA" id="ARBA00022450"/>
    </source>
</evidence>
<proteinExistence type="predicted"/>
<dbReference type="Proteomes" id="UP000054241">
    <property type="component" value="Unassembled WGS sequence"/>
</dbReference>
<dbReference type="STRING" id="67285.AQI88_36820"/>